<dbReference type="KEGG" id="gsl:Gasu_22510"/>
<dbReference type="eggNOG" id="KOG2953">
    <property type="taxonomic scope" value="Eukaryota"/>
</dbReference>
<dbReference type="PANTHER" id="PTHR15672:SF8">
    <property type="entry name" value="PROTEIN ENCORE"/>
    <property type="match status" value="1"/>
</dbReference>
<dbReference type="EMBL" id="KB454500">
    <property type="protein sequence ID" value="EME30342.1"/>
    <property type="molecule type" value="Genomic_DNA"/>
</dbReference>
<dbReference type="SMART" id="SM00393">
    <property type="entry name" value="R3H"/>
    <property type="match status" value="1"/>
</dbReference>
<dbReference type="PROSITE" id="PS51061">
    <property type="entry name" value="R3H"/>
    <property type="match status" value="1"/>
</dbReference>
<keyword evidence="1" id="KW-0597">Phosphoprotein</keyword>
<dbReference type="OrthoDB" id="278430at2759"/>
<dbReference type="CDD" id="cd02325">
    <property type="entry name" value="R3H"/>
    <property type="match status" value="1"/>
</dbReference>
<dbReference type="SUPFAM" id="SSF82708">
    <property type="entry name" value="R3H domain"/>
    <property type="match status" value="1"/>
</dbReference>
<sequence length="393" mass="44428">MDHTTSEEFLDPFILSVLQNNKNRDTLKKLEETLNQFVKNSELRRLEFPPKTAFQRRIIHRVALRYGLDNLLLAAENNGTNSDKRRLVLLKTEQTKIPNVLLSDWENSVAKREVANESRQTPTENTNSKPFFLKRNVQQGAQRTFHRSSSCVGLEAGIGNVIRGVTEEEYQKARARIFNNSVASHCSQTQQIGTKTDISKETKWLHSPSTPTHTLQPLVEAQDTSVMEDNWVAFVEEKETENDVYDPDFDRSYSRWGATIPSSTCSHINGNPNLTQSYLHSTQLRPAVIGNYMNNNQYTLTSKTQNVSYGPMKGAESSSSRVPRNNLHEHSFASSYPALQFPSYQLHCSFGDSSQIVGYVPNNSVSTTSNDTSIYLSNDPSSYIHEFPPLGRT</sequence>
<proteinExistence type="predicted"/>
<feature type="domain" description="R3H" evidence="2">
    <location>
        <begin position="24"/>
        <end position="92"/>
    </location>
</feature>
<dbReference type="InterPro" id="IPR051937">
    <property type="entry name" value="R3H_domain_containing"/>
</dbReference>
<dbReference type="InterPro" id="IPR001374">
    <property type="entry name" value="R3H_dom"/>
</dbReference>
<dbReference type="PANTHER" id="PTHR15672">
    <property type="entry name" value="CAMP-REGULATED PHOSPHOPROTEIN 21 RELATED R3H DOMAIN CONTAINING PROTEIN"/>
    <property type="match status" value="1"/>
</dbReference>
<dbReference type="GeneID" id="17089076"/>
<accession>M2XJQ9</accession>
<evidence type="ECO:0000256" key="1">
    <source>
        <dbReference type="ARBA" id="ARBA00022553"/>
    </source>
</evidence>
<dbReference type="InterPro" id="IPR036867">
    <property type="entry name" value="R3H_dom_sf"/>
</dbReference>
<evidence type="ECO:0000313" key="3">
    <source>
        <dbReference type="EMBL" id="EME30342.1"/>
    </source>
</evidence>
<dbReference type="Gene3D" id="3.30.1370.50">
    <property type="entry name" value="R3H-like domain"/>
    <property type="match status" value="1"/>
</dbReference>
<gene>
    <name evidence="3" type="ORF">Gasu_22510</name>
</gene>
<organism evidence="3 4">
    <name type="scientific">Galdieria sulphuraria</name>
    <name type="common">Red alga</name>
    <dbReference type="NCBI Taxonomy" id="130081"/>
    <lineage>
        <taxon>Eukaryota</taxon>
        <taxon>Rhodophyta</taxon>
        <taxon>Bangiophyceae</taxon>
        <taxon>Galdieriales</taxon>
        <taxon>Galdieriaceae</taxon>
        <taxon>Galdieria</taxon>
    </lineage>
</organism>
<keyword evidence="4" id="KW-1185">Reference proteome</keyword>
<evidence type="ECO:0000259" key="2">
    <source>
        <dbReference type="PROSITE" id="PS51061"/>
    </source>
</evidence>
<dbReference type="Gramene" id="EME30342">
    <property type="protein sequence ID" value="EME30342"/>
    <property type="gene ID" value="Gasu_22510"/>
</dbReference>
<protein>
    <submittedName>
        <fullName evidence="3">Nucleic acid binding protein</fullName>
    </submittedName>
</protein>
<reference evidence="4" key="1">
    <citation type="journal article" date="2013" name="Science">
        <title>Gene transfer from bacteria and archaea facilitated evolution of an extremophilic eukaryote.</title>
        <authorList>
            <person name="Schonknecht G."/>
            <person name="Chen W.H."/>
            <person name="Ternes C.M."/>
            <person name="Barbier G.G."/>
            <person name="Shrestha R.P."/>
            <person name="Stanke M."/>
            <person name="Brautigam A."/>
            <person name="Baker B.J."/>
            <person name="Banfield J.F."/>
            <person name="Garavito R.M."/>
            <person name="Carr K."/>
            <person name="Wilkerson C."/>
            <person name="Rensing S.A."/>
            <person name="Gagneul D."/>
            <person name="Dickenson N.E."/>
            <person name="Oesterhelt C."/>
            <person name="Lercher M.J."/>
            <person name="Weber A.P."/>
        </authorList>
    </citation>
    <scope>NUCLEOTIDE SEQUENCE [LARGE SCALE GENOMIC DNA]</scope>
    <source>
        <strain evidence="4">074W</strain>
    </source>
</reference>
<dbReference type="Proteomes" id="UP000030680">
    <property type="component" value="Unassembled WGS sequence"/>
</dbReference>
<dbReference type="RefSeq" id="XP_005706862.1">
    <property type="nucleotide sequence ID" value="XM_005706805.1"/>
</dbReference>
<dbReference type="GO" id="GO:0003676">
    <property type="term" value="F:nucleic acid binding"/>
    <property type="evidence" value="ECO:0007669"/>
    <property type="project" value="UniProtKB-UniRule"/>
</dbReference>
<dbReference type="Pfam" id="PF01424">
    <property type="entry name" value="R3H"/>
    <property type="match status" value="1"/>
</dbReference>
<name>M2XJQ9_GALSU</name>
<dbReference type="AlphaFoldDB" id="M2XJQ9"/>
<evidence type="ECO:0000313" key="4">
    <source>
        <dbReference type="Proteomes" id="UP000030680"/>
    </source>
</evidence>